<protein>
    <recommendedName>
        <fullName evidence="3">Retrotransposon Copia-like N-terminal domain-containing protein</fullName>
    </recommendedName>
</protein>
<sequence length="142" mass="15648">MSFHSAVTSILPSVPMLTDDNWFAWCKKMKMFLLGAGMAPVATGSGAPSDTKAKAEYNKVDGQLVAYIFTKVSEEHQYLVEDCDTGTAAWAALKKHFEKSTMGHRMAARREFYNINHDPSLPISQYIQAVTTALLDCALIAI</sequence>
<dbReference type="AlphaFoldDB" id="A0A4Y7SL95"/>
<gene>
    <name evidence="1" type="ORF">FA13DRAFT_1918150</name>
</gene>
<evidence type="ECO:0000313" key="2">
    <source>
        <dbReference type="Proteomes" id="UP000298030"/>
    </source>
</evidence>
<accession>A0A4Y7SL95</accession>
<comment type="caution">
    <text evidence="1">The sequence shown here is derived from an EMBL/GenBank/DDBJ whole genome shotgun (WGS) entry which is preliminary data.</text>
</comment>
<proteinExistence type="predicted"/>
<evidence type="ECO:0000313" key="1">
    <source>
        <dbReference type="EMBL" id="TEB22640.1"/>
    </source>
</evidence>
<dbReference type="OrthoDB" id="3066634at2759"/>
<organism evidence="1 2">
    <name type="scientific">Coprinellus micaceus</name>
    <name type="common">Glistening ink-cap mushroom</name>
    <name type="synonym">Coprinus micaceus</name>
    <dbReference type="NCBI Taxonomy" id="71717"/>
    <lineage>
        <taxon>Eukaryota</taxon>
        <taxon>Fungi</taxon>
        <taxon>Dikarya</taxon>
        <taxon>Basidiomycota</taxon>
        <taxon>Agaricomycotina</taxon>
        <taxon>Agaricomycetes</taxon>
        <taxon>Agaricomycetidae</taxon>
        <taxon>Agaricales</taxon>
        <taxon>Agaricineae</taxon>
        <taxon>Psathyrellaceae</taxon>
        <taxon>Coprinellus</taxon>
    </lineage>
</organism>
<dbReference type="Proteomes" id="UP000298030">
    <property type="component" value="Unassembled WGS sequence"/>
</dbReference>
<reference evidence="1 2" key="1">
    <citation type="journal article" date="2019" name="Nat. Ecol. Evol.">
        <title>Megaphylogeny resolves global patterns of mushroom evolution.</title>
        <authorList>
            <person name="Varga T."/>
            <person name="Krizsan K."/>
            <person name="Foldi C."/>
            <person name="Dima B."/>
            <person name="Sanchez-Garcia M."/>
            <person name="Sanchez-Ramirez S."/>
            <person name="Szollosi G.J."/>
            <person name="Szarkandi J.G."/>
            <person name="Papp V."/>
            <person name="Albert L."/>
            <person name="Andreopoulos W."/>
            <person name="Angelini C."/>
            <person name="Antonin V."/>
            <person name="Barry K.W."/>
            <person name="Bougher N.L."/>
            <person name="Buchanan P."/>
            <person name="Buyck B."/>
            <person name="Bense V."/>
            <person name="Catcheside P."/>
            <person name="Chovatia M."/>
            <person name="Cooper J."/>
            <person name="Damon W."/>
            <person name="Desjardin D."/>
            <person name="Finy P."/>
            <person name="Geml J."/>
            <person name="Haridas S."/>
            <person name="Hughes K."/>
            <person name="Justo A."/>
            <person name="Karasinski D."/>
            <person name="Kautmanova I."/>
            <person name="Kiss B."/>
            <person name="Kocsube S."/>
            <person name="Kotiranta H."/>
            <person name="LaButti K.M."/>
            <person name="Lechner B.E."/>
            <person name="Liimatainen K."/>
            <person name="Lipzen A."/>
            <person name="Lukacs Z."/>
            <person name="Mihaltcheva S."/>
            <person name="Morgado L.N."/>
            <person name="Niskanen T."/>
            <person name="Noordeloos M.E."/>
            <person name="Ohm R.A."/>
            <person name="Ortiz-Santana B."/>
            <person name="Ovrebo C."/>
            <person name="Racz N."/>
            <person name="Riley R."/>
            <person name="Savchenko A."/>
            <person name="Shiryaev A."/>
            <person name="Soop K."/>
            <person name="Spirin V."/>
            <person name="Szebenyi C."/>
            <person name="Tomsovsky M."/>
            <person name="Tulloss R.E."/>
            <person name="Uehling J."/>
            <person name="Grigoriev I.V."/>
            <person name="Vagvolgyi C."/>
            <person name="Papp T."/>
            <person name="Martin F.M."/>
            <person name="Miettinen O."/>
            <person name="Hibbett D.S."/>
            <person name="Nagy L.G."/>
        </authorList>
    </citation>
    <scope>NUCLEOTIDE SEQUENCE [LARGE SCALE GENOMIC DNA]</scope>
    <source>
        <strain evidence="1 2">FP101781</strain>
    </source>
</reference>
<keyword evidence="2" id="KW-1185">Reference proteome</keyword>
<dbReference type="EMBL" id="QPFP01000088">
    <property type="protein sequence ID" value="TEB22640.1"/>
    <property type="molecule type" value="Genomic_DNA"/>
</dbReference>
<name>A0A4Y7SL95_COPMI</name>
<dbReference type="Pfam" id="PF14223">
    <property type="entry name" value="Retrotran_gag_2"/>
    <property type="match status" value="1"/>
</dbReference>
<evidence type="ECO:0008006" key="3">
    <source>
        <dbReference type="Google" id="ProtNLM"/>
    </source>
</evidence>